<name>A0A154W1I7_9PROT</name>
<comment type="caution">
    <text evidence="1">The sequence shown here is derived from an EMBL/GenBank/DDBJ whole genome shotgun (WGS) entry which is preliminary data.</text>
</comment>
<gene>
    <name evidence="1" type="ORF">AUP43_02380</name>
</gene>
<accession>A0A154W1I7</accession>
<evidence type="ECO:0000313" key="1">
    <source>
        <dbReference type="EMBL" id="KZD07388.1"/>
    </source>
</evidence>
<keyword evidence="2" id="KW-1185">Reference proteome</keyword>
<dbReference type="AlphaFoldDB" id="A0A154W1I7"/>
<organism evidence="1 2">
    <name type="scientific">Oceanibaculum pacificum</name>
    <dbReference type="NCBI Taxonomy" id="580166"/>
    <lineage>
        <taxon>Bacteria</taxon>
        <taxon>Pseudomonadati</taxon>
        <taxon>Pseudomonadota</taxon>
        <taxon>Alphaproteobacteria</taxon>
        <taxon>Rhodospirillales</taxon>
        <taxon>Oceanibaculaceae</taxon>
        <taxon>Oceanibaculum</taxon>
    </lineage>
</organism>
<dbReference type="RefSeq" id="WP_067557008.1">
    <property type="nucleotide sequence ID" value="NZ_LPXN01000116.1"/>
</dbReference>
<dbReference type="EMBL" id="LPXN01000116">
    <property type="protein sequence ID" value="KZD07388.1"/>
    <property type="molecule type" value="Genomic_DNA"/>
</dbReference>
<proteinExistence type="predicted"/>
<dbReference type="Proteomes" id="UP000076400">
    <property type="component" value="Unassembled WGS sequence"/>
</dbReference>
<reference evidence="1 2" key="1">
    <citation type="submission" date="2015-12" db="EMBL/GenBank/DDBJ databases">
        <title>Genome sequence of Oceanibaculum pacificum MCCC 1A02656.</title>
        <authorList>
            <person name="Lu L."/>
            <person name="Lai Q."/>
            <person name="Shao Z."/>
            <person name="Qian P."/>
        </authorList>
    </citation>
    <scope>NUCLEOTIDE SEQUENCE [LARGE SCALE GENOMIC DNA]</scope>
    <source>
        <strain evidence="1 2">MCCC 1A02656</strain>
    </source>
</reference>
<evidence type="ECO:0000313" key="2">
    <source>
        <dbReference type="Proteomes" id="UP000076400"/>
    </source>
</evidence>
<protein>
    <submittedName>
        <fullName evidence="1">Uncharacterized protein</fullName>
    </submittedName>
</protein>
<sequence length="111" mass="12897">MSLWFRTPDGLRYFKEAMKLVLTVRDEALNARYAEVKKEGYPDSLEDAIAWRVGLLPFRARIERFATCREAQEMMSVIGARNQKLSDRACYMRGTQPIHRFGLRIEDGGRP</sequence>
<dbReference type="STRING" id="580166.AUP43_02380"/>
<dbReference type="OrthoDB" id="5918636at2"/>